<feature type="compositionally biased region" description="Polar residues" evidence="1">
    <location>
        <begin position="23"/>
        <end position="37"/>
    </location>
</feature>
<sequence length="169" mass="18919">MRTCMALTAHGHVGWRGRRLQRGRNSSDGKGAASTSYAKKRRQRGIRRARIGAVRRRRRRASVRRQRQHARQNGDGEAVRRSDARRKDVEQVRDGCVVGTDRSSTRGAISTKFDDEMEVVSSRAVIDRRADDVAWLGDASGEVAVPGLSRNLGPSQLVSELRFKGEPRE</sequence>
<evidence type="ECO:0000313" key="2">
    <source>
        <dbReference type="EMBL" id="KAK9111273.1"/>
    </source>
</evidence>
<reference evidence="2 3" key="1">
    <citation type="submission" date="2024-01" db="EMBL/GenBank/DDBJ databases">
        <title>Genome assemblies of Stephania.</title>
        <authorList>
            <person name="Yang L."/>
        </authorList>
    </citation>
    <scope>NUCLEOTIDE SEQUENCE [LARGE SCALE GENOMIC DNA]</scope>
    <source>
        <strain evidence="2">JXDWG</strain>
        <tissue evidence="2">Leaf</tissue>
    </source>
</reference>
<feature type="compositionally biased region" description="Basic residues" evidence="1">
    <location>
        <begin position="38"/>
        <end position="70"/>
    </location>
</feature>
<name>A0AAP0IA10_9MAGN</name>
<evidence type="ECO:0000313" key="3">
    <source>
        <dbReference type="Proteomes" id="UP001419268"/>
    </source>
</evidence>
<feature type="compositionally biased region" description="Basic and acidic residues" evidence="1">
    <location>
        <begin position="72"/>
        <end position="92"/>
    </location>
</feature>
<protein>
    <submittedName>
        <fullName evidence="2">Uncharacterized protein</fullName>
    </submittedName>
</protein>
<proteinExistence type="predicted"/>
<organism evidence="2 3">
    <name type="scientific">Stephania cephalantha</name>
    <dbReference type="NCBI Taxonomy" id="152367"/>
    <lineage>
        <taxon>Eukaryota</taxon>
        <taxon>Viridiplantae</taxon>
        <taxon>Streptophyta</taxon>
        <taxon>Embryophyta</taxon>
        <taxon>Tracheophyta</taxon>
        <taxon>Spermatophyta</taxon>
        <taxon>Magnoliopsida</taxon>
        <taxon>Ranunculales</taxon>
        <taxon>Menispermaceae</taxon>
        <taxon>Menispermoideae</taxon>
        <taxon>Cissampelideae</taxon>
        <taxon>Stephania</taxon>
    </lineage>
</organism>
<accession>A0AAP0IA10</accession>
<evidence type="ECO:0000256" key="1">
    <source>
        <dbReference type="SAM" id="MobiDB-lite"/>
    </source>
</evidence>
<dbReference type="AlphaFoldDB" id="A0AAP0IA10"/>
<dbReference type="EMBL" id="JBBNAG010000008">
    <property type="protein sequence ID" value="KAK9111273.1"/>
    <property type="molecule type" value="Genomic_DNA"/>
</dbReference>
<gene>
    <name evidence="2" type="ORF">Scep_018792</name>
</gene>
<feature type="region of interest" description="Disordered" evidence="1">
    <location>
        <begin position="15"/>
        <end position="92"/>
    </location>
</feature>
<dbReference type="Proteomes" id="UP001419268">
    <property type="component" value="Unassembled WGS sequence"/>
</dbReference>
<keyword evidence="3" id="KW-1185">Reference proteome</keyword>
<comment type="caution">
    <text evidence="2">The sequence shown here is derived from an EMBL/GenBank/DDBJ whole genome shotgun (WGS) entry which is preliminary data.</text>
</comment>